<dbReference type="Proteomes" id="UP000179807">
    <property type="component" value="Unassembled WGS sequence"/>
</dbReference>
<evidence type="ECO:0008006" key="3">
    <source>
        <dbReference type="Google" id="ProtNLM"/>
    </source>
</evidence>
<dbReference type="GeneID" id="94849190"/>
<accession>A0A1J4KUP1</accession>
<comment type="caution">
    <text evidence="1">The sequence shown here is derived from an EMBL/GenBank/DDBJ whole genome shotgun (WGS) entry which is preliminary data.</text>
</comment>
<gene>
    <name evidence="1" type="ORF">TRFO_42792</name>
</gene>
<dbReference type="EMBL" id="MLAK01000291">
    <property type="protein sequence ID" value="OHT14987.1"/>
    <property type="molecule type" value="Genomic_DNA"/>
</dbReference>
<keyword evidence="2" id="KW-1185">Reference proteome</keyword>
<evidence type="ECO:0000313" key="1">
    <source>
        <dbReference type="EMBL" id="OHT14987.1"/>
    </source>
</evidence>
<name>A0A1J4KUP1_9EUKA</name>
<sequence length="302" mass="34464">MLTNICAPFLQCDIRYDSFGASLVRSLIPNIRNSLLNNDTNAFNSLPKLVKLSIDNLKEEGLNLVTDEILPELTELYLQDDSFIDLFCETISSVPARYRDDVLVDSISRNSMSNDYRLRILAASSISLVRRYNRVISHFRALAADIHPSVRITIIKSLSNCNFDEPIINSIVNDAIHDVNCEVKNSIAEVIGYIAPHLTDQYIQLLENPETQNNALLCFNVMVTSSGFSTFFDIVIKIIEKNPDKVFSAIFHAAPFIDPCEHRLLYMCAKKLRHNESFIRNLFHFTRYIMFESLPPPINIQK</sequence>
<proteinExistence type="predicted"/>
<dbReference type="InterPro" id="IPR011989">
    <property type="entry name" value="ARM-like"/>
</dbReference>
<organism evidence="1 2">
    <name type="scientific">Tritrichomonas foetus</name>
    <dbReference type="NCBI Taxonomy" id="1144522"/>
    <lineage>
        <taxon>Eukaryota</taxon>
        <taxon>Metamonada</taxon>
        <taxon>Parabasalia</taxon>
        <taxon>Tritrichomonadida</taxon>
        <taxon>Tritrichomonadidae</taxon>
        <taxon>Tritrichomonas</taxon>
    </lineage>
</organism>
<dbReference type="VEuPathDB" id="TrichDB:TRFO_42792"/>
<dbReference type="RefSeq" id="XP_068368123.1">
    <property type="nucleotide sequence ID" value="XM_068514486.1"/>
</dbReference>
<protein>
    <recommendedName>
        <fullName evidence="3">HEAT repeat family protein</fullName>
    </recommendedName>
</protein>
<evidence type="ECO:0000313" key="2">
    <source>
        <dbReference type="Proteomes" id="UP000179807"/>
    </source>
</evidence>
<dbReference type="InterPro" id="IPR016024">
    <property type="entry name" value="ARM-type_fold"/>
</dbReference>
<dbReference type="Gene3D" id="1.25.10.10">
    <property type="entry name" value="Leucine-rich Repeat Variant"/>
    <property type="match status" value="1"/>
</dbReference>
<dbReference type="SUPFAM" id="SSF48371">
    <property type="entry name" value="ARM repeat"/>
    <property type="match status" value="1"/>
</dbReference>
<reference evidence="1" key="1">
    <citation type="submission" date="2016-10" db="EMBL/GenBank/DDBJ databases">
        <authorList>
            <person name="Benchimol M."/>
            <person name="Almeida L.G."/>
            <person name="Vasconcelos A.T."/>
            <person name="Perreira-Neves A."/>
            <person name="Rosa I.A."/>
            <person name="Tasca T."/>
            <person name="Bogo M.R."/>
            <person name="de Souza W."/>
        </authorList>
    </citation>
    <scope>NUCLEOTIDE SEQUENCE [LARGE SCALE GENOMIC DNA]</scope>
    <source>
        <strain evidence="1">K</strain>
    </source>
</reference>
<dbReference type="OrthoDB" id="10487766at2759"/>
<dbReference type="AlphaFoldDB" id="A0A1J4KUP1"/>